<reference evidence="1 2" key="1">
    <citation type="submission" date="2015-09" db="EMBL/GenBank/DDBJ databases">
        <authorList>
            <person name="Jackson K.R."/>
            <person name="Lunt B.L."/>
            <person name="Fisher J.N.B."/>
            <person name="Gardner A.V."/>
            <person name="Bailey M.E."/>
            <person name="Deus L.M."/>
            <person name="Earl A.S."/>
            <person name="Gibby P.D."/>
            <person name="Hartmann K.A."/>
            <person name="Liu J.E."/>
            <person name="Manci A.M."/>
            <person name="Nielsen D.A."/>
            <person name="Solomon M.B."/>
            <person name="Breakwell D.P."/>
            <person name="Burnett S.H."/>
            <person name="Grose J.H."/>
        </authorList>
    </citation>
    <scope>NUCLEOTIDE SEQUENCE [LARGE SCALE GENOMIC DNA]</scope>
    <source>
        <strain evidence="1 2">16</strain>
    </source>
</reference>
<gene>
    <name evidence="1" type="ORF">ABB55_03275</name>
</gene>
<dbReference type="AlphaFoldDB" id="A0A0P6VH56"/>
<sequence>MVRESPGVGRPVVTMIKARVDVPDRGLVLNLSIQPNSDNSFPASHLIELKFEVPADFDNKGVSNVPGLILKQTEHSRGDPLVGAASRISAGFFWVALSKPEVEKQRNLGLLRERGWIDIPILFDNGRRGILTLEKNGDGGRVVADALTAWTQGAQ</sequence>
<dbReference type="Proteomes" id="UP000048984">
    <property type="component" value="Unassembled WGS sequence"/>
</dbReference>
<dbReference type="EMBL" id="LJYW01000001">
    <property type="protein sequence ID" value="KPL51367.1"/>
    <property type="molecule type" value="Genomic_DNA"/>
</dbReference>
<evidence type="ECO:0000313" key="1">
    <source>
        <dbReference type="EMBL" id="KPL51367.1"/>
    </source>
</evidence>
<proteinExistence type="predicted"/>
<comment type="caution">
    <text evidence="1">The sequence shown here is derived from an EMBL/GenBank/DDBJ whole genome shotgun (WGS) entry which is preliminary data.</text>
</comment>
<reference evidence="1 2" key="2">
    <citation type="submission" date="2015-10" db="EMBL/GenBank/DDBJ databases">
        <title>Draft Genome Sequence of Prosthecomicrobium hirschii ATCC 27832.</title>
        <authorList>
            <person name="Daniel J."/>
            <person name="Givan S.A."/>
            <person name="Brun Y.V."/>
            <person name="Brown P.J."/>
        </authorList>
    </citation>
    <scope>NUCLEOTIDE SEQUENCE [LARGE SCALE GENOMIC DNA]</scope>
    <source>
        <strain evidence="1 2">16</strain>
    </source>
</reference>
<accession>A0A0P6VH56</accession>
<keyword evidence="2" id="KW-1185">Reference proteome</keyword>
<dbReference type="STRING" id="665126.ABB55_03275"/>
<organism evidence="1 2">
    <name type="scientific">Prosthecodimorpha hirschii</name>
    <dbReference type="NCBI Taxonomy" id="665126"/>
    <lineage>
        <taxon>Bacteria</taxon>
        <taxon>Pseudomonadati</taxon>
        <taxon>Pseudomonadota</taxon>
        <taxon>Alphaproteobacteria</taxon>
        <taxon>Hyphomicrobiales</taxon>
        <taxon>Ancalomicrobiaceae</taxon>
        <taxon>Prosthecodimorpha</taxon>
    </lineage>
</organism>
<evidence type="ECO:0000313" key="2">
    <source>
        <dbReference type="Proteomes" id="UP000048984"/>
    </source>
</evidence>
<name>A0A0P6VH56_9HYPH</name>
<protein>
    <submittedName>
        <fullName evidence="1">Uncharacterized protein</fullName>
    </submittedName>
</protein>